<keyword evidence="4" id="KW-0249">Electron transport</keyword>
<dbReference type="SUPFAM" id="SSF52833">
    <property type="entry name" value="Thioredoxin-like"/>
    <property type="match status" value="1"/>
</dbReference>
<dbReference type="InterPro" id="IPR013766">
    <property type="entry name" value="Thioredoxin_domain"/>
</dbReference>
<feature type="site" description="Deprotonates C-terminal active site Cys" evidence="8">
    <location>
        <position position="26"/>
    </location>
</feature>
<feature type="domain" description="Thioredoxin" evidence="10">
    <location>
        <begin position="1"/>
        <end position="113"/>
    </location>
</feature>
<feature type="disulfide bond" description="Redox-active" evidence="9">
    <location>
        <begin position="32"/>
        <end position="35"/>
    </location>
</feature>
<proteinExistence type="inferred from homology"/>
<dbReference type="Pfam" id="PF00085">
    <property type="entry name" value="Thioredoxin"/>
    <property type="match status" value="1"/>
</dbReference>
<feature type="site" description="Contributes to redox potential value" evidence="8">
    <location>
        <position position="33"/>
    </location>
</feature>
<dbReference type="AlphaFoldDB" id="A0A511Z2X7"/>
<evidence type="ECO:0000256" key="1">
    <source>
        <dbReference type="ARBA" id="ARBA00008987"/>
    </source>
</evidence>
<evidence type="ECO:0000256" key="6">
    <source>
        <dbReference type="ARBA" id="ARBA00023284"/>
    </source>
</evidence>
<keyword evidence="6 9" id="KW-0676">Redox-active center</keyword>
<organism evidence="11 12">
    <name type="scientific">Sporosarcina luteola</name>
    <dbReference type="NCBI Taxonomy" id="582850"/>
    <lineage>
        <taxon>Bacteria</taxon>
        <taxon>Bacillati</taxon>
        <taxon>Bacillota</taxon>
        <taxon>Bacilli</taxon>
        <taxon>Bacillales</taxon>
        <taxon>Caryophanaceae</taxon>
        <taxon>Sporosarcina</taxon>
    </lineage>
</organism>
<evidence type="ECO:0000256" key="8">
    <source>
        <dbReference type="PIRSR" id="PIRSR000077-1"/>
    </source>
</evidence>
<dbReference type="PROSITE" id="PS51352">
    <property type="entry name" value="THIOREDOXIN_2"/>
    <property type="match status" value="1"/>
</dbReference>
<evidence type="ECO:0000256" key="7">
    <source>
        <dbReference type="PIRNR" id="PIRNR000077"/>
    </source>
</evidence>
<sequence>MSNVINVTKENFQKEVVECELPVLVDFYADGCGPCEFIAPILDELSEEYIGKLKITKFYVPMDDVLNNSNEVVVKYDVMGFPTLLIFKGGEVAHSHLGSLDRSELLSFVDAAL</sequence>
<evidence type="ECO:0000313" key="11">
    <source>
        <dbReference type="EMBL" id="GEN81799.1"/>
    </source>
</evidence>
<feature type="site" description="Contributes to redox potential value" evidence="8">
    <location>
        <position position="34"/>
    </location>
</feature>
<dbReference type="RefSeq" id="WP_147054224.1">
    <property type="nucleotide sequence ID" value="NZ_BJYL01000003.1"/>
</dbReference>
<evidence type="ECO:0000256" key="4">
    <source>
        <dbReference type="ARBA" id="ARBA00022982"/>
    </source>
</evidence>
<dbReference type="GO" id="GO:0045454">
    <property type="term" value="P:cell redox homeostasis"/>
    <property type="evidence" value="ECO:0007669"/>
    <property type="project" value="TreeGrafter"/>
</dbReference>
<dbReference type="EMBL" id="BJYL01000003">
    <property type="protein sequence ID" value="GEN81799.1"/>
    <property type="molecule type" value="Genomic_DNA"/>
</dbReference>
<evidence type="ECO:0000256" key="3">
    <source>
        <dbReference type="ARBA" id="ARBA00022448"/>
    </source>
</evidence>
<dbReference type="Gene3D" id="3.40.30.10">
    <property type="entry name" value="Glutaredoxin"/>
    <property type="match status" value="1"/>
</dbReference>
<evidence type="ECO:0000256" key="5">
    <source>
        <dbReference type="ARBA" id="ARBA00023157"/>
    </source>
</evidence>
<gene>
    <name evidence="11" type="primary">trxA_1</name>
    <name evidence="11" type="ORF">SLU01_01110</name>
</gene>
<dbReference type="OrthoDB" id="9790390at2"/>
<protein>
    <recommendedName>
        <fullName evidence="2 7">Thioredoxin</fullName>
    </recommendedName>
</protein>
<reference evidence="11 12" key="1">
    <citation type="submission" date="2019-07" db="EMBL/GenBank/DDBJ databases">
        <title>Whole genome shotgun sequence of Sporosarcina luteola NBRC 105378.</title>
        <authorList>
            <person name="Hosoyama A."/>
            <person name="Uohara A."/>
            <person name="Ohji S."/>
            <person name="Ichikawa N."/>
        </authorList>
    </citation>
    <scope>NUCLEOTIDE SEQUENCE [LARGE SCALE GENOMIC DNA]</scope>
    <source>
        <strain evidence="11 12">NBRC 105378</strain>
    </source>
</reference>
<feature type="active site" description="Nucleophile" evidence="8">
    <location>
        <position position="35"/>
    </location>
</feature>
<dbReference type="GO" id="GO:0015035">
    <property type="term" value="F:protein-disulfide reductase activity"/>
    <property type="evidence" value="ECO:0007669"/>
    <property type="project" value="InterPro"/>
</dbReference>
<dbReference type="InterPro" id="IPR017937">
    <property type="entry name" value="Thioredoxin_CS"/>
</dbReference>
<evidence type="ECO:0000256" key="2">
    <source>
        <dbReference type="ARBA" id="ARBA00020570"/>
    </source>
</evidence>
<dbReference type="PANTHER" id="PTHR45663:SF11">
    <property type="entry name" value="GEO12009P1"/>
    <property type="match status" value="1"/>
</dbReference>
<comment type="caution">
    <text evidence="11">The sequence shown here is derived from an EMBL/GenBank/DDBJ whole genome shotgun (WGS) entry which is preliminary data.</text>
</comment>
<comment type="similarity">
    <text evidence="1 7">Belongs to the thioredoxin family.</text>
</comment>
<evidence type="ECO:0000313" key="12">
    <source>
        <dbReference type="Proteomes" id="UP000321901"/>
    </source>
</evidence>
<keyword evidence="5 9" id="KW-1015">Disulfide bond</keyword>
<feature type="active site" description="Nucleophile" evidence="8">
    <location>
        <position position="32"/>
    </location>
</feature>
<dbReference type="CDD" id="cd02947">
    <property type="entry name" value="TRX_family"/>
    <property type="match status" value="1"/>
</dbReference>
<dbReference type="Proteomes" id="UP000321901">
    <property type="component" value="Unassembled WGS sequence"/>
</dbReference>
<dbReference type="PIRSF" id="PIRSF000077">
    <property type="entry name" value="Thioredoxin"/>
    <property type="match status" value="1"/>
</dbReference>
<keyword evidence="3" id="KW-0813">Transport</keyword>
<dbReference type="PROSITE" id="PS00194">
    <property type="entry name" value="THIOREDOXIN_1"/>
    <property type="match status" value="1"/>
</dbReference>
<accession>A0A511Z2X7</accession>
<dbReference type="InterPro" id="IPR005746">
    <property type="entry name" value="Thioredoxin"/>
</dbReference>
<evidence type="ECO:0000259" key="10">
    <source>
        <dbReference type="PROSITE" id="PS51352"/>
    </source>
</evidence>
<dbReference type="PANTHER" id="PTHR45663">
    <property type="entry name" value="GEO12009P1"/>
    <property type="match status" value="1"/>
</dbReference>
<dbReference type="PRINTS" id="PR00421">
    <property type="entry name" value="THIOREDOXIN"/>
</dbReference>
<dbReference type="InterPro" id="IPR036249">
    <property type="entry name" value="Thioredoxin-like_sf"/>
</dbReference>
<evidence type="ECO:0000256" key="9">
    <source>
        <dbReference type="PIRSR" id="PIRSR000077-4"/>
    </source>
</evidence>
<keyword evidence="12" id="KW-1185">Reference proteome</keyword>
<name>A0A511Z2X7_9BACL</name>
<dbReference type="GO" id="GO:0005829">
    <property type="term" value="C:cytosol"/>
    <property type="evidence" value="ECO:0007669"/>
    <property type="project" value="TreeGrafter"/>
</dbReference>